<dbReference type="RefSeq" id="WP_254270066.1">
    <property type="nucleotide sequence ID" value="NZ_CP100400.1"/>
</dbReference>
<dbReference type="AlphaFoldDB" id="A0ABD5Q503"/>
<dbReference type="PROSITE" id="PS51186">
    <property type="entry name" value="GNAT"/>
    <property type="match status" value="1"/>
</dbReference>
<sequence length="198" mass="22982">MFPERIETDRLLLERLCHEKVDTLAFYDCFAAGVADEQVFEYVPQDPWNTPKEAHDRIDDAEERWREGTAAEYVVRPTEGEPRAGEIAGTAHLHCEWERRTGRLGLVLRRPFWGRGYSGERAEALMELTFDRLGLELVTAGFNEGNERSERAIEKYVERFGGQYDGVLRNWVPMGDEVDDLHRYTVTREQWNEATKGD</sequence>
<dbReference type="GeneID" id="73043728"/>
<dbReference type="EMBL" id="JBHSHT010000002">
    <property type="protein sequence ID" value="MFC4825552.1"/>
    <property type="molecule type" value="Genomic_DNA"/>
</dbReference>
<evidence type="ECO:0000313" key="3">
    <source>
        <dbReference type="Proteomes" id="UP001595945"/>
    </source>
</evidence>
<dbReference type="GO" id="GO:0016746">
    <property type="term" value="F:acyltransferase activity"/>
    <property type="evidence" value="ECO:0007669"/>
    <property type="project" value="UniProtKB-KW"/>
</dbReference>
<dbReference type="Pfam" id="PF13302">
    <property type="entry name" value="Acetyltransf_3"/>
    <property type="match status" value="1"/>
</dbReference>
<dbReference type="Proteomes" id="UP001595945">
    <property type="component" value="Unassembled WGS sequence"/>
</dbReference>
<accession>A0ABD5Q503</accession>
<dbReference type="Gene3D" id="3.40.630.30">
    <property type="match status" value="1"/>
</dbReference>
<evidence type="ECO:0000259" key="1">
    <source>
        <dbReference type="PROSITE" id="PS51186"/>
    </source>
</evidence>
<comment type="caution">
    <text evidence="2">The sequence shown here is derived from an EMBL/GenBank/DDBJ whole genome shotgun (WGS) entry which is preliminary data.</text>
</comment>
<proteinExistence type="predicted"/>
<dbReference type="InterPro" id="IPR051908">
    <property type="entry name" value="Ribosomal_N-acetyltransferase"/>
</dbReference>
<reference evidence="2 3" key="1">
    <citation type="journal article" date="2019" name="Int. J. Syst. Evol. Microbiol.">
        <title>The Global Catalogue of Microorganisms (GCM) 10K type strain sequencing project: providing services to taxonomists for standard genome sequencing and annotation.</title>
        <authorList>
            <consortium name="The Broad Institute Genomics Platform"/>
            <consortium name="The Broad Institute Genome Sequencing Center for Infectious Disease"/>
            <person name="Wu L."/>
            <person name="Ma J."/>
        </authorList>
    </citation>
    <scope>NUCLEOTIDE SEQUENCE [LARGE SCALE GENOMIC DNA]</scope>
    <source>
        <strain evidence="2 3">XZYJ18</strain>
    </source>
</reference>
<name>A0ABD5Q503_9EURY</name>
<dbReference type="PANTHER" id="PTHR43441:SF11">
    <property type="entry name" value="RIBOSOMAL-PROTEIN-SERINE ACETYLTRANSFERASE"/>
    <property type="match status" value="1"/>
</dbReference>
<dbReference type="PANTHER" id="PTHR43441">
    <property type="entry name" value="RIBOSOMAL-PROTEIN-SERINE ACETYLTRANSFERASE"/>
    <property type="match status" value="1"/>
</dbReference>
<dbReference type="SUPFAM" id="SSF55729">
    <property type="entry name" value="Acyl-CoA N-acyltransferases (Nat)"/>
    <property type="match status" value="1"/>
</dbReference>
<evidence type="ECO:0000313" key="2">
    <source>
        <dbReference type="EMBL" id="MFC4825552.1"/>
    </source>
</evidence>
<protein>
    <submittedName>
        <fullName evidence="2">GNAT family N-acetyltransferase</fullName>
        <ecNumber evidence="2">2.3.-.-</ecNumber>
    </submittedName>
</protein>
<dbReference type="EC" id="2.3.-.-" evidence="2"/>
<feature type="domain" description="N-acetyltransferase" evidence="1">
    <location>
        <begin position="38"/>
        <end position="179"/>
    </location>
</feature>
<keyword evidence="3" id="KW-1185">Reference proteome</keyword>
<dbReference type="InterPro" id="IPR016181">
    <property type="entry name" value="Acyl_CoA_acyltransferase"/>
</dbReference>
<organism evidence="2 3">
    <name type="scientific">Halorussus aquaticus</name>
    <dbReference type="NCBI Taxonomy" id="2953748"/>
    <lineage>
        <taxon>Archaea</taxon>
        <taxon>Methanobacteriati</taxon>
        <taxon>Methanobacteriota</taxon>
        <taxon>Stenosarchaea group</taxon>
        <taxon>Halobacteria</taxon>
        <taxon>Halobacteriales</taxon>
        <taxon>Haladaptataceae</taxon>
        <taxon>Halorussus</taxon>
    </lineage>
</organism>
<keyword evidence="2" id="KW-0012">Acyltransferase</keyword>
<dbReference type="InterPro" id="IPR000182">
    <property type="entry name" value="GNAT_dom"/>
</dbReference>
<gene>
    <name evidence="2" type="ORF">ACFO9K_14930</name>
</gene>
<keyword evidence="2" id="KW-0808">Transferase</keyword>